<sequence length="317" mass="34595">MQRGSVALVLAVGCTMTGGLVLDAGGVIAGATVYGYTYSELLGRALVACAVVCGCYGAYVLVGSYLLRRTANKVERHKLRSVLRLCAVVIGTIAVLGVVTDRWVPALVSLGVAGFAVTFALQQPLLSLFGWIYIMVKEPYQVGDRIAIDGSTGDVIDVDFLVTTLWEVDGGLVASNQPSGRHITVPNSVVLATGVTNFSRESFPYVWNEVAVQVAYETDLDFASEQMRAVAGELLGDEMAHAVADYREQLAETPVELEVNERPSVNVEPEGTFITLRLRYLVPPKRGQQTKNELYRRILERFNEHPDRVAFPLGRNR</sequence>
<dbReference type="InterPro" id="IPR006685">
    <property type="entry name" value="MscS_channel_2nd"/>
</dbReference>
<keyword evidence="5 7" id="KW-1133">Transmembrane helix</keyword>
<protein>
    <recommendedName>
        <fullName evidence="8">Mechanosensitive ion channel MscS domain-containing protein</fullName>
    </recommendedName>
</protein>
<evidence type="ECO:0000256" key="1">
    <source>
        <dbReference type="ARBA" id="ARBA00004651"/>
    </source>
</evidence>
<comment type="subcellular location">
    <subcellularLocation>
        <location evidence="1">Cell membrane</location>
        <topology evidence="1">Multi-pass membrane protein</topology>
    </subcellularLocation>
</comment>
<dbReference type="SUPFAM" id="SSF82689">
    <property type="entry name" value="Mechanosensitive channel protein MscS (YggB), C-terminal domain"/>
    <property type="match status" value="1"/>
</dbReference>
<dbReference type="InterPro" id="IPR011014">
    <property type="entry name" value="MscS_channel_TM-2"/>
</dbReference>
<dbReference type="GO" id="GO:0005886">
    <property type="term" value="C:plasma membrane"/>
    <property type="evidence" value="ECO:0007669"/>
    <property type="project" value="UniProtKB-SubCell"/>
</dbReference>
<keyword evidence="10" id="KW-1185">Reference proteome</keyword>
<feature type="domain" description="Mechanosensitive ion channel MscS" evidence="8">
    <location>
        <begin position="125"/>
        <end position="200"/>
    </location>
</feature>
<dbReference type="AlphaFoldDB" id="A0AAV3S7H7"/>
<keyword evidence="3" id="KW-1003">Cell membrane</keyword>
<dbReference type="Pfam" id="PF00924">
    <property type="entry name" value="MS_channel_2nd"/>
    <property type="match status" value="1"/>
</dbReference>
<keyword evidence="4 7" id="KW-0812">Transmembrane</keyword>
<dbReference type="InterPro" id="IPR023408">
    <property type="entry name" value="MscS_beta-dom_sf"/>
</dbReference>
<dbReference type="Gene3D" id="2.30.30.60">
    <property type="match status" value="1"/>
</dbReference>
<dbReference type="Gene3D" id="1.10.287.1260">
    <property type="match status" value="1"/>
</dbReference>
<dbReference type="SUPFAM" id="SSF82861">
    <property type="entry name" value="Mechanosensitive channel protein MscS (YggB), transmembrane region"/>
    <property type="match status" value="1"/>
</dbReference>
<name>A0AAV3S7H7_9EURY</name>
<reference evidence="9 10" key="1">
    <citation type="journal article" date="2019" name="Int. J. Syst. Evol. Microbiol.">
        <title>The Global Catalogue of Microorganisms (GCM) 10K type strain sequencing project: providing services to taxonomists for standard genome sequencing and annotation.</title>
        <authorList>
            <consortium name="The Broad Institute Genomics Platform"/>
            <consortium name="The Broad Institute Genome Sequencing Center for Infectious Disease"/>
            <person name="Wu L."/>
            <person name="Ma J."/>
        </authorList>
    </citation>
    <scope>NUCLEOTIDE SEQUENCE [LARGE SCALE GENOMIC DNA]</scope>
    <source>
        <strain evidence="9 10">JCM 16330</strain>
    </source>
</reference>
<evidence type="ECO:0000256" key="7">
    <source>
        <dbReference type="SAM" id="Phobius"/>
    </source>
</evidence>
<comment type="caution">
    <text evidence="9">The sequence shown here is derived from an EMBL/GenBank/DDBJ whole genome shotgun (WGS) entry which is preliminary data.</text>
</comment>
<comment type="similarity">
    <text evidence="2">Belongs to the MscS (TC 1.A.23) family.</text>
</comment>
<gene>
    <name evidence="9" type="ORF">GCM10009066_13200</name>
</gene>
<evidence type="ECO:0000259" key="8">
    <source>
        <dbReference type="Pfam" id="PF00924"/>
    </source>
</evidence>
<keyword evidence="6 7" id="KW-0472">Membrane</keyword>
<dbReference type="PANTHER" id="PTHR30566:SF5">
    <property type="entry name" value="MECHANOSENSITIVE ION CHANNEL PROTEIN 1, MITOCHONDRIAL-RELATED"/>
    <property type="match status" value="1"/>
</dbReference>
<proteinExistence type="inferred from homology"/>
<evidence type="ECO:0000256" key="3">
    <source>
        <dbReference type="ARBA" id="ARBA00022475"/>
    </source>
</evidence>
<evidence type="ECO:0000256" key="4">
    <source>
        <dbReference type="ARBA" id="ARBA00022692"/>
    </source>
</evidence>
<dbReference type="EMBL" id="BAAABL010000042">
    <property type="protein sequence ID" value="GAA0300412.1"/>
    <property type="molecule type" value="Genomic_DNA"/>
</dbReference>
<dbReference type="InterPro" id="IPR010920">
    <property type="entry name" value="LSM_dom_sf"/>
</dbReference>
<dbReference type="SUPFAM" id="SSF50182">
    <property type="entry name" value="Sm-like ribonucleoproteins"/>
    <property type="match status" value="1"/>
</dbReference>
<dbReference type="Proteomes" id="UP001500837">
    <property type="component" value="Unassembled WGS sequence"/>
</dbReference>
<evidence type="ECO:0000256" key="5">
    <source>
        <dbReference type="ARBA" id="ARBA00022989"/>
    </source>
</evidence>
<dbReference type="Gene3D" id="3.30.70.100">
    <property type="match status" value="1"/>
</dbReference>
<feature type="transmembrane region" description="Helical" evidence="7">
    <location>
        <begin position="106"/>
        <end position="136"/>
    </location>
</feature>
<feature type="transmembrane region" description="Helical" evidence="7">
    <location>
        <begin position="45"/>
        <end position="67"/>
    </location>
</feature>
<evidence type="ECO:0000313" key="9">
    <source>
        <dbReference type="EMBL" id="GAA0300412.1"/>
    </source>
</evidence>
<dbReference type="GO" id="GO:0055085">
    <property type="term" value="P:transmembrane transport"/>
    <property type="evidence" value="ECO:0007669"/>
    <property type="project" value="InterPro"/>
</dbReference>
<evidence type="ECO:0000313" key="10">
    <source>
        <dbReference type="Proteomes" id="UP001500837"/>
    </source>
</evidence>
<dbReference type="InterPro" id="IPR011066">
    <property type="entry name" value="MscS_channel_C_sf"/>
</dbReference>
<accession>A0AAV3S7H7</accession>
<dbReference type="PANTHER" id="PTHR30566">
    <property type="entry name" value="YNAI-RELATED MECHANOSENSITIVE ION CHANNEL"/>
    <property type="match status" value="1"/>
</dbReference>
<evidence type="ECO:0000256" key="2">
    <source>
        <dbReference type="ARBA" id="ARBA00008017"/>
    </source>
</evidence>
<evidence type="ECO:0000256" key="6">
    <source>
        <dbReference type="ARBA" id="ARBA00023136"/>
    </source>
</evidence>
<feature type="transmembrane region" description="Helical" evidence="7">
    <location>
        <begin position="79"/>
        <end position="100"/>
    </location>
</feature>
<organism evidence="9 10">
    <name type="scientific">Halarchaeum salinum</name>
    <dbReference type="NCBI Taxonomy" id="489912"/>
    <lineage>
        <taxon>Archaea</taxon>
        <taxon>Methanobacteriati</taxon>
        <taxon>Methanobacteriota</taxon>
        <taxon>Stenosarchaea group</taxon>
        <taxon>Halobacteria</taxon>
        <taxon>Halobacteriales</taxon>
        <taxon>Halobacteriaceae</taxon>
    </lineage>
</organism>